<keyword evidence="2" id="KW-0496">Mitochondrion</keyword>
<dbReference type="GO" id="GO:0005739">
    <property type="term" value="C:mitochondrion"/>
    <property type="evidence" value="ECO:0007669"/>
    <property type="project" value="UniProtKB-SubCell"/>
</dbReference>
<protein>
    <submittedName>
        <fullName evidence="4">Cytochrome c oxidase subunit</fullName>
    </submittedName>
</protein>
<name>A0A2A3ER70_APICC</name>
<keyword evidence="5" id="KW-1185">Reference proteome</keyword>
<dbReference type="Pfam" id="PF02297">
    <property type="entry name" value="COX6B"/>
    <property type="match status" value="1"/>
</dbReference>
<proteinExistence type="predicted"/>
<evidence type="ECO:0000256" key="1">
    <source>
        <dbReference type="ARBA" id="ARBA00004173"/>
    </source>
</evidence>
<evidence type="ECO:0000256" key="2">
    <source>
        <dbReference type="ARBA" id="ARBA00023128"/>
    </source>
</evidence>
<dbReference type="Proteomes" id="UP000242457">
    <property type="component" value="Unassembled WGS sequence"/>
</dbReference>
<reference evidence="4 5" key="1">
    <citation type="submission" date="2014-07" db="EMBL/GenBank/DDBJ databases">
        <title>Genomic and transcriptomic analysis on Apis cerana provide comprehensive insights into honey bee biology.</title>
        <authorList>
            <person name="Diao Q."/>
            <person name="Sun L."/>
            <person name="Zheng H."/>
            <person name="Zheng H."/>
            <person name="Xu S."/>
            <person name="Wang S."/>
            <person name="Zeng Z."/>
            <person name="Hu F."/>
            <person name="Su S."/>
            <person name="Wu J."/>
        </authorList>
    </citation>
    <scope>NUCLEOTIDE SEQUENCE [LARGE SCALE GENOMIC DNA]</scope>
    <source>
        <tissue evidence="4">Pupae without intestine</tissue>
    </source>
</reference>
<gene>
    <name evidence="4" type="ORF">APICC_06318</name>
</gene>
<dbReference type="EMBL" id="KZ288192">
    <property type="protein sequence ID" value="PBC34265.1"/>
    <property type="molecule type" value="Genomic_DNA"/>
</dbReference>
<evidence type="ECO:0000256" key="3">
    <source>
        <dbReference type="ARBA" id="ARBA00023157"/>
    </source>
</evidence>
<dbReference type="InterPro" id="IPR003213">
    <property type="entry name" value="Cyt_c_oxidase_su6B"/>
</dbReference>
<keyword evidence="3" id="KW-1015">Disulfide bond</keyword>
<dbReference type="AlphaFoldDB" id="A0A2A3ER70"/>
<accession>A0A2A3ER70</accession>
<dbReference type="InterPro" id="IPR048280">
    <property type="entry name" value="COX6B-like"/>
</dbReference>
<evidence type="ECO:0000313" key="4">
    <source>
        <dbReference type="EMBL" id="PBC34265.1"/>
    </source>
</evidence>
<dbReference type="OrthoDB" id="1107506at2759"/>
<sequence>MNSDENIKMDKMKTIFREKNINMNMNNTNNLEDNQITDEKKPKKKITIVVDEDDPCLKERDLIEEEKEEVTDVTFGEDPRFQQQNQTIRCFVMYTDFDRCEEILGKGTATCTWFKQVFQSICPNDWIRRWDELKAQGLKF</sequence>
<evidence type="ECO:0000313" key="5">
    <source>
        <dbReference type="Proteomes" id="UP000242457"/>
    </source>
</evidence>
<dbReference type="SUPFAM" id="SSF47694">
    <property type="entry name" value="Cytochrome c oxidase subunit h"/>
    <property type="match status" value="1"/>
</dbReference>
<dbReference type="GO" id="GO:0045277">
    <property type="term" value="C:respiratory chain complex IV"/>
    <property type="evidence" value="ECO:0007669"/>
    <property type="project" value="InterPro"/>
</dbReference>
<dbReference type="STRING" id="94128.A0A2A3ER70"/>
<dbReference type="InterPro" id="IPR036549">
    <property type="entry name" value="CX6/COA6-like_sf"/>
</dbReference>
<dbReference type="PANTHER" id="PTHR11387">
    <property type="entry name" value="CYTOCHROME C OXIDASE SUBUNIT 6B"/>
    <property type="match status" value="1"/>
</dbReference>
<organism evidence="4 5">
    <name type="scientific">Apis cerana cerana</name>
    <name type="common">Oriental honeybee</name>
    <dbReference type="NCBI Taxonomy" id="94128"/>
    <lineage>
        <taxon>Eukaryota</taxon>
        <taxon>Metazoa</taxon>
        <taxon>Ecdysozoa</taxon>
        <taxon>Arthropoda</taxon>
        <taxon>Hexapoda</taxon>
        <taxon>Insecta</taxon>
        <taxon>Pterygota</taxon>
        <taxon>Neoptera</taxon>
        <taxon>Endopterygota</taxon>
        <taxon>Hymenoptera</taxon>
        <taxon>Apocrita</taxon>
        <taxon>Aculeata</taxon>
        <taxon>Apoidea</taxon>
        <taxon>Anthophila</taxon>
        <taxon>Apidae</taxon>
        <taxon>Apis</taxon>
    </lineage>
</organism>
<comment type="subcellular location">
    <subcellularLocation>
        <location evidence="1">Mitochondrion</location>
    </subcellularLocation>
</comment>
<dbReference type="Gene3D" id="1.10.10.140">
    <property type="entry name" value="Cytochrome c oxidase, subunit VIb"/>
    <property type="match status" value="1"/>
</dbReference>